<dbReference type="GO" id="GO:0006508">
    <property type="term" value="P:proteolysis"/>
    <property type="evidence" value="ECO:0007669"/>
    <property type="project" value="UniProtKB-KW"/>
</dbReference>
<organism evidence="7 8">
    <name type="scientific">Marinihelvus fidelis</name>
    <dbReference type="NCBI Taxonomy" id="2613842"/>
    <lineage>
        <taxon>Bacteria</taxon>
        <taxon>Pseudomonadati</taxon>
        <taxon>Pseudomonadota</taxon>
        <taxon>Gammaproteobacteria</taxon>
        <taxon>Chromatiales</taxon>
        <taxon>Wenzhouxiangellaceae</taxon>
        <taxon>Marinihelvus</taxon>
    </lineage>
</organism>
<keyword evidence="3" id="KW-0378">Hydrolase</keyword>
<dbReference type="Pfam" id="PF00877">
    <property type="entry name" value="NLPC_P60"/>
    <property type="match status" value="1"/>
</dbReference>
<dbReference type="Pfam" id="PF12913">
    <property type="entry name" value="SH3_6"/>
    <property type="match status" value="1"/>
</dbReference>
<dbReference type="InterPro" id="IPR038765">
    <property type="entry name" value="Papain-like_cys_pep_sf"/>
</dbReference>
<evidence type="ECO:0000256" key="4">
    <source>
        <dbReference type="ARBA" id="ARBA00022807"/>
    </source>
</evidence>
<sequence length="450" mass="49874">MPDALHRINYSGAPKAGRIFHRNGPLHMRQTPEFWIDRCRAPDTVLMPPEAIEAFNRDAYARDPSLVDLAHFSRQLSAADVQARIEATSRRPAMALRHADGSEVTEADWQGYQAACNPGGVDDTVDVVFAMAHLRADMRTWPSADVVFRDEETRHLDRFQENTLFPGDVVAVLHRSQDGQWLFVQSHNYAAWVLVGSLATGDRADMLAWRDAPERVVVTAAFVDAQFNEPEHDRGALALEMGASLPICQGGEEGAGRWPVRLPVADSAGGLAFADAFLPATEGVRRGWLPYTRRHLVELAFRFLGEPYGWGHSRNARDCTGLVSEVYRAMGFVLPRNSAQQGHSPIGINTRFAEDATVAEKLEHIRGADVGDLLYSTGHVMMFLGLVDNEPWVIHDLAGAGWMDDEGQYHEREFSGVSVTPLVSLHMSRDVTYLDEMYAIKSIRAGVGES</sequence>
<accession>A0A5N0TFZ2</accession>
<dbReference type="GO" id="GO:0008234">
    <property type="term" value="F:cysteine-type peptidase activity"/>
    <property type="evidence" value="ECO:0007669"/>
    <property type="project" value="UniProtKB-KW"/>
</dbReference>
<keyword evidence="4" id="KW-0788">Thiol protease</keyword>
<evidence type="ECO:0000313" key="7">
    <source>
        <dbReference type="EMBL" id="KAA9132796.1"/>
    </source>
</evidence>
<evidence type="ECO:0000259" key="6">
    <source>
        <dbReference type="Pfam" id="PF12913"/>
    </source>
</evidence>
<comment type="caution">
    <text evidence="7">The sequence shown here is derived from an EMBL/GenBank/DDBJ whole genome shotgun (WGS) entry which is preliminary data.</text>
</comment>
<dbReference type="InterPro" id="IPR039439">
    <property type="entry name" value="SH3b1_dom"/>
</dbReference>
<comment type="similarity">
    <text evidence="1">Belongs to the peptidase C40 family.</text>
</comment>
<feature type="domain" description="NlpC/P60" evidence="5">
    <location>
        <begin position="305"/>
        <end position="396"/>
    </location>
</feature>
<evidence type="ECO:0008006" key="9">
    <source>
        <dbReference type="Google" id="ProtNLM"/>
    </source>
</evidence>
<dbReference type="AlphaFoldDB" id="A0A5N0TFZ2"/>
<evidence type="ECO:0000256" key="1">
    <source>
        <dbReference type="ARBA" id="ARBA00007074"/>
    </source>
</evidence>
<keyword evidence="8" id="KW-1185">Reference proteome</keyword>
<name>A0A5N0TFZ2_9GAMM</name>
<reference evidence="7 8" key="1">
    <citation type="submission" date="2019-09" db="EMBL/GenBank/DDBJ databases">
        <title>Wenzhouxiangella sp. Genome sequencing and assembly.</title>
        <authorList>
            <person name="Zhang R."/>
        </authorList>
    </citation>
    <scope>NUCLEOTIDE SEQUENCE [LARGE SCALE GENOMIC DNA]</scope>
    <source>
        <strain evidence="7 8">W260</strain>
    </source>
</reference>
<evidence type="ECO:0000259" key="5">
    <source>
        <dbReference type="Pfam" id="PF00877"/>
    </source>
</evidence>
<evidence type="ECO:0000256" key="2">
    <source>
        <dbReference type="ARBA" id="ARBA00022670"/>
    </source>
</evidence>
<keyword evidence="2" id="KW-0645">Protease</keyword>
<feature type="domain" description="SH3b1" evidence="6">
    <location>
        <begin position="148"/>
        <end position="193"/>
    </location>
</feature>
<proteinExistence type="inferred from homology"/>
<gene>
    <name evidence="7" type="ORF">F3N42_06185</name>
</gene>
<protein>
    <recommendedName>
        <fullName evidence="9">NlpC-P60 family protein</fullName>
    </recommendedName>
</protein>
<dbReference type="InterPro" id="IPR000064">
    <property type="entry name" value="NLP_P60_dom"/>
</dbReference>
<dbReference type="EMBL" id="VYXP01000003">
    <property type="protein sequence ID" value="KAA9132796.1"/>
    <property type="molecule type" value="Genomic_DNA"/>
</dbReference>
<evidence type="ECO:0000313" key="8">
    <source>
        <dbReference type="Proteomes" id="UP000325372"/>
    </source>
</evidence>
<evidence type="ECO:0000256" key="3">
    <source>
        <dbReference type="ARBA" id="ARBA00022801"/>
    </source>
</evidence>
<dbReference type="Gene3D" id="3.90.1720.10">
    <property type="entry name" value="endopeptidase domain like (from Nostoc punctiforme)"/>
    <property type="match status" value="1"/>
</dbReference>
<dbReference type="Proteomes" id="UP000325372">
    <property type="component" value="Unassembled WGS sequence"/>
</dbReference>
<dbReference type="SUPFAM" id="SSF54001">
    <property type="entry name" value="Cysteine proteinases"/>
    <property type="match status" value="1"/>
</dbReference>